<dbReference type="PANTHER" id="PTHR30572:SF4">
    <property type="entry name" value="ABC TRANSPORTER PERMEASE YTRF"/>
    <property type="match status" value="1"/>
</dbReference>
<evidence type="ECO:0000256" key="2">
    <source>
        <dbReference type="ARBA" id="ARBA00022475"/>
    </source>
</evidence>
<dbReference type="eggNOG" id="COG0577">
    <property type="taxonomic scope" value="Bacteria"/>
</dbReference>
<feature type="transmembrane region" description="Helical" evidence="7">
    <location>
        <begin position="842"/>
        <end position="862"/>
    </location>
</feature>
<evidence type="ECO:0000313" key="11">
    <source>
        <dbReference type="Proteomes" id="UP000029050"/>
    </source>
</evidence>
<keyword evidence="4 7" id="KW-1133">Transmembrane helix</keyword>
<dbReference type="InterPro" id="IPR025857">
    <property type="entry name" value="MacB_PCD"/>
</dbReference>
<feature type="transmembrane region" description="Helical" evidence="7">
    <location>
        <begin position="514"/>
        <end position="536"/>
    </location>
</feature>
<name>A0A087CDK1_9BIFI</name>
<dbReference type="Pfam" id="PF12704">
    <property type="entry name" value="MacB_PCD"/>
    <property type="match status" value="1"/>
</dbReference>
<evidence type="ECO:0000259" key="9">
    <source>
        <dbReference type="Pfam" id="PF12704"/>
    </source>
</evidence>
<keyword evidence="2" id="KW-1003">Cell membrane</keyword>
<dbReference type="GO" id="GO:0022857">
    <property type="term" value="F:transmembrane transporter activity"/>
    <property type="evidence" value="ECO:0007669"/>
    <property type="project" value="TreeGrafter"/>
</dbReference>
<evidence type="ECO:0000256" key="5">
    <source>
        <dbReference type="ARBA" id="ARBA00023136"/>
    </source>
</evidence>
<dbReference type="Proteomes" id="UP000029050">
    <property type="component" value="Unassembled WGS sequence"/>
</dbReference>
<feature type="domain" description="ABC3 transporter permease C-terminal" evidence="8">
    <location>
        <begin position="754"/>
        <end position="872"/>
    </location>
</feature>
<feature type="transmembrane region" description="Helical" evidence="7">
    <location>
        <begin position="16"/>
        <end position="37"/>
    </location>
</feature>
<feature type="transmembrane region" description="Helical" evidence="7">
    <location>
        <begin position="321"/>
        <end position="351"/>
    </location>
</feature>
<keyword evidence="5 7" id="KW-0472">Membrane</keyword>
<evidence type="ECO:0000256" key="6">
    <source>
        <dbReference type="ARBA" id="ARBA00038076"/>
    </source>
</evidence>
<evidence type="ECO:0000256" key="4">
    <source>
        <dbReference type="ARBA" id="ARBA00022989"/>
    </source>
</evidence>
<evidence type="ECO:0000256" key="1">
    <source>
        <dbReference type="ARBA" id="ARBA00004651"/>
    </source>
</evidence>
<feature type="transmembrane region" description="Helical" evidence="7">
    <location>
        <begin position="747"/>
        <end position="776"/>
    </location>
</feature>
<evidence type="ECO:0000259" key="8">
    <source>
        <dbReference type="Pfam" id="PF02687"/>
    </source>
</evidence>
<evidence type="ECO:0000313" key="10">
    <source>
        <dbReference type="EMBL" id="KFI81351.1"/>
    </source>
</evidence>
<feature type="transmembrane region" description="Helical" evidence="7">
    <location>
        <begin position="458"/>
        <end position="477"/>
    </location>
</feature>
<feature type="transmembrane region" description="Helical" evidence="7">
    <location>
        <begin position="797"/>
        <end position="830"/>
    </location>
</feature>
<reference evidence="10 11" key="1">
    <citation type="submission" date="2014-03" db="EMBL/GenBank/DDBJ databases">
        <title>Genomics of Bifidobacteria.</title>
        <authorList>
            <person name="Ventura M."/>
            <person name="Milani C."/>
            <person name="Lugli G.A."/>
        </authorList>
    </citation>
    <scope>NUCLEOTIDE SEQUENCE [LARGE SCALE GENOMIC DNA]</scope>
    <source>
        <strain evidence="10 11">LMG 21775</strain>
    </source>
</reference>
<proteinExistence type="inferred from homology"/>
<evidence type="ECO:0000256" key="7">
    <source>
        <dbReference type="SAM" id="Phobius"/>
    </source>
</evidence>
<keyword evidence="3 7" id="KW-0812">Transmembrane</keyword>
<accession>A0A087CDK1</accession>
<dbReference type="GO" id="GO:0005886">
    <property type="term" value="C:plasma membrane"/>
    <property type="evidence" value="ECO:0007669"/>
    <property type="project" value="UniProtKB-SubCell"/>
</dbReference>
<comment type="subcellular location">
    <subcellularLocation>
        <location evidence="1">Cell membrane</location>
        <topology evidence="1">Multi-pass membrane protein</topology>
    </subcellularLocation>
</comment>
<dbReference type="STRING" id="218140.BPSY_1759"/>
<feature type="domain" description="ABC3 transporter permease C-terminal" evidence="8">
    <location>
        <begin position="280"/>
        <end position="396"/>
    </location>
</feature>
<dbReference type="Pfam" id="PF02687">
    <property type="entry name" value="FtsX"/>
    <property type="match status" value="2"/>
</dbReference>
<comment type="similarity">
    <text evidence="6">Belongs to the ABC-4 integral membrane protein family.</text>
</comment>
<gene>
    <name evidence="10" type="ORF">BPSY_1759</name>
</gene>
<keyword evidence="11" id="KW-1185">Reference proteome</keyword>
<feature type="domain" description="MacB-like periplasmic core" evidence="9">
    <location>
        <begin position="21"/>
        <end position="237"/>
    </location>
</feature>
<feature type="transmembrane region" description="Helical" evidence="7">
    <location>
        <begin position="277"/>
        <end position="301"/>
    </location>
</feature>
<sequence length="879" mass="90895">MWSITFTLMKRSMKMLIPAGIAIIIGTMFVASTFLFGNALDHSLRQQVSASFGDAQYAISQKDNGSSGNAMTVEQLRLDRIRAVQGVSGARPDVTAQVEFSASSEGSHTSTAVISMASPGGIMPVQLTSGLWPAQSGETAIPEQLAQRIGAHVGDMVTASVSADVSMTGHSETKNLRLVGITKDSAGAYAYYGGAAIVSEHDFAELQGLGQSGGFADVPLSAAYVSLDPSSSEATARTLAEINRILPDGFHIQNRAAIEKTMMDNLGGGQVNVTTTFILAFGVLAMFVAAIVIANTFQVIVAQRRRTLALLRTIGAKKNQLYVSVIAEAGILGLICSLIGVGCALVLMLLLGLSGIDLAGARFAFVLSWPVFVVPIAFGLVITVLASLGSARAATGVTPLEALQPMEAQSKKRAGRFTRVISALAIVLGMVAMVIPAVNTFRSAQGQMAAMSADASLQTLGLAMLGVMVFFIGVLMCSSSWMPWLLKGIGALVSHIGPASTVASANIQKNPKRVASTGAALLIGVTLVSCLGTGAASAKETMSDALDARYSVDVQVSGSKLGSADVKKVKAVQGVASASLIPTTTATLGEGDERTDMSLYEVSGAQMTQTMRLTSQQQLTHGDLLVPQSFATKDYGLAKGSQVKLSTGNAEDGSKTADSHDAREFTVVAASFRGVASQNSIYGIVAPGTFTASGASGSTYEIWVKSDGTQAAGTLVDNIKQALSGADGVSVGGSIAVRAQWEQIVNVLLMILVALLAVAVVIALIGVANTLSLSVIERLRESATLRAIGMTRTQLRSSLAMEALLISGCSVIVGLVLGTAFGWLGSYLVFSQFGSVAFPLNWSMDAGIVVIAVVAALLASVLPARRAVSTPPVAALAEA</sequence>
<dbReference type="PANTHER" id="PTHR30572">
    <property type="entry name" value="MEMBRANE COMPONENT OF TRANSPORTER-RELATED"/>
    <property type="match status" value="1"/>
</dbReference>
<dbReference type="InterPro" id="IPR003838">
    <property type="entry name" value="ABC3_permease_C"/>
</dbReference>
<organism evidence="10 11">
    <name type="scientific">Bifidobacterium psychraerophilum</name>
    <dbReference type="NCBI Taxonomy" id="218140"/>
    <lineage>
        <taxon>Bacteria</taxon>
        <taxon>Bacillati</taxon>
        <taxon>Actinomycetota</taxon>
        <taxon>Actinomycetes</taxon>
        <taxon>Bifidobacteriales</taxon>
        <taxon>Bifidobacteriaceae</taxon>
        <taxon>Bifidobacterium</taxon>
    </lineage>
</organism>
<feature type="transmembrane region" description="Helical" evidence="7">
    <location>
        <begin position="420"/>
        <end position="438"/>
    </location>
</feature>
<dbReference type="InterPro" id="IPR050250">
    <property type="entry name" value="Macrolide_Exporter_MacB"/>
</dbReference>
<protein>
    <submittedName>
        <fullName evidence="10">Efflux ABC transporter, permease protein</fullName>
    </submittedName>
</protein>
<dbReference type="AlphaFoldDB" id="A0A087CDK1"/>
<evidence type="ECO:0000256" key="3">
    <source>
        <dbReference type="ARBA" id="ARBA00022692"/>
    </source>
</evidence>
<dbReference type="EMBL" id="JGZI01000010">
    <property type="protein sequence ID" value="KFI81351.1"/>
    <property type="molecule type" value="Genomic_DNA"/>
</dbReference>
<feature type="transmembrane region" description="Helical" evidence="7">
    <location>
        <begin position="363"/>
        <end position="386"/>
    </location>
</feature>
<comment type="caution">
    <text evidence="10">The sequence shown here is derived from an EMBL/GenBank/DDBJ whole genome shotgun (WGS) entry which is preliminary data.</text>
</comment>